<evidence type="ECO:0000313" key="2">
    <source>
        <dbReference type="EMBL" id="MCZ0926039.1"/>
    </source>
</evidence>
<organism evidence="2 3">
    <name type="scientific">Vreelandella janggokensis</name>
    <dbReference type="NCBI Taxonomy" id="370767"/>
    <lineage>
        <taxon>Bacteria</taxon>
        <taxon>Pseudomonadati</taxon>
        <taxon>Pseudomonadota</taxon>
        <taxon>Gammaproteobacteria</taxon>
        <taxon>Oceanospirillales</taxon>
        <taxon>Halomonadaceae</taxon>
        <taxon>Vreelandella</taxon>
    </lineage>
</organism>
<dbReference type="CDD" id="cd07756">
    <property type="entry name" value="CYTH-like_Pase_CHAD"/>
    <property type="match status" value="1"/>
</dbReference>
<dbReference type="InterPro" id="IPR039013">
    <property type="entry name" value="YgiF"/>
</dbReference>
<keyword evidence="3" id="KW-1185">Reference proteome</keyword>
<feature type="domain" description="CYTH" evidence="1">
    <location>
        <begin position="6"/>
        <end position="204"/>
    </location>
</feature>
<name>A0ABT4IQS9_9GAMM</name>
<dbReference type="RefSeq" id="WP_268901087.1">
    <property type="nucleotide sequence ID" value="NZ_JAKNQT010000004.1"/>
</dbReference>
<dbReference type="Proteomes" id="UP001321125">
    <property type="component" value="Unassembled WGS sequence"/>
</dbReference>
<dbReference type="PANTHER" id="PTHR39569">
    <property type="entry name" value="INORGANIC TRIPHOSPHATASE"/>
    <property type="match status" value="1"/>
</dbReference>
<reference evidence="2 3" key="1">
    <citation type="submission" date="2022-02" db="EMBL/GenBank/DDBJ databases">
        <title>Study of halophilic communities from a Mexican lake.</title>
        <authorList>
            <person name="Hernandez-Soto L.M."/>
            <person name="Martinez-Abarca F."/>
            <person name="Ramirez-Saad H.C."/>
            <person name="Aguirre-Garrido J.F."/>
        </authorList>
    </citation>
    <scope>NUCLEOTIDE SEQUENCE [LARGE SCALE GENOMIC DNA]</scope>
    <source>
        <strain evidence="2 3">Hjan13</strain>
    </source>
</reference>
<evidence type="ECO:0000259" key="1">
    <source>
        <dbReference type="PROSITE" id="PS51707"/>
    </source>
</evidence>
<dbReference type="InterPro" id="IPR023577">
    <property type="entry name" value="CYTH_domain"/>
</dbReference>
<accession>A0ABT4IQS9</accession>
<dbReference type="Pfam" id="PF01928">
    <property type="entry name" value="CYTH"/>
    <property type="match status" value="1"/>
</dbReference>
<comment type="caution">
    <text evidence="2">The sequence shown here is derived from an EMBL/GenBank/DDBJ whole genome shotgun (WGS) entry which is preliminary data.</text>
</comment>
<proteinExistence type="predicted"/>
<dbReference type="EMBL" id="JAKNQU010000001">
    <property type="protein sequence ID" value="MCZ0926039.1"/>
    <property type="molecule type" value="Genomic_DNA"/>
</dbReference>
<gene>
    <name evidence="2" type="ORF">L0635_02955</name>
</gene>
<dbReference type="PROSITE" id="PS51707">
    <property type="entry name" value="CYTH"/>
    <property type="match status" value="1"/>
</dbReference>
<evidence type="ECO:0000313" key="3">
    <source>
        <dbReference type="Proteomes" id="UP001321125"/>
    </source>
</evidence>
<protein>
    <submittedName>
        <fullName evidence="2">CYTH domain-containing protein</fullName>
    </submittedName>
</protein>
<dbReference type="InterPro" id="IPR033469">
    <property type="entry name" value="CYTH-like_dom_sf"/>
</dbReference>
<dbReference type="Gene3D" id="2.40.320.10">
    <property type="entry name" value="Hypothetical Protein Pfu-838710-001"/>
    <property type="match status" value="1"/>
</dbReference>
<sequence length="295" mass="32083">MKPSEPTEIELKLALAPEGPMALRQYPLLQTLTPSRQTLTNTYYDTPGGALAQARIAVRLRQVDDQVLQTVKTAGHGGGGFSQRHEWEWPLTTRHLDTQGLAGLPPFQGALGEAIPTLQPQLSTDFERWSWQVMWQDSHIELALDEGRIHSGGHQAIICEAELELKHGAPEALWSLAQAIAERVPLRPSDTSKAARGNALAAQQWPLPDADAPAQWMHRATLALDAYHDSHRAEHLAAAQKALAMLAADPALTDQARDDASAMRDALGSTGQPSVTYAKAALALAHRMAHQTALR</sequence>
<dbReference type="SMART" id="SM01118">
    <property type="entry name" value="CYTH"/>
    <property type="match status" value="1"/>
</dbReference>
<dbReference type="SUPFAM" id="SSF55154">
    <property type="entry name" value="CYTH-like phosphatases"/>
    <property type="match status" value="1"/>
</dbReference>
<dbReference type="PANTHER" id="PTHR39569:SF1">
    <property type="entry name" value="INORGANIC TRIPHOSPHATASE"/>
    <property type="match status" value="1"/>
</dbReference>